<reference evidence="2 3" key="1">
    <citation type="submission" date="2017-01" db="EMBL/GenBank/DDBJ databases">
        <title>The cable genome- insights into the physiology and evolution of filamentous bacteria capable of sulfide oxidation via long distance electron transfer.</title>
        <authorList>
            <person name="Schreiber L."/>
            <person name="Bjerg J.T."/>
            <person name="Boggild A."/>
            <person name="Van De Vossenberg J."/>
            <person name="Meysman F."/>
            <person name="Nielsen L.P."/>
            <person name="Schramm A."/>
            <person name="Kjeldsen K.U."/>
        </authorList>
    </citation>
    <scope>NUCLEOTIDE SEQUENCE [LARGE SCALE GENOMIC DNA]</scope>
    <source>
        <strain evidence="2">MCF</strain>
    </source>
</reference>
<dbReference type="InterPro" id="IPR002182">
    <property type="entry name" value="NB-ARC"/>
</dbReference>
<evidence type="ECO:0000313" key="2">
    <source>
        <dbReference type="EMBL" id="RWX46245.1"/>
    </source>
</evidence>
<feature type="domain" description="NB-ARC" evidence="1">
    <location>
        <begin position="17"/>
        <end position="95"/>
    </location>
</feature>
<organism evidence="2 3">
    <name type="scientific">Candidatus Electrothrix aarhusensis</name>
    <dbReference type="NCBI Taxonomy" id="1859131"/>
    <lineage>
        <taxon>Bacteria</taxon>
        <taxon>Pseudomonadati</taxon>
        <taxon>Thermodesulfobacteriota</taxon>
        <taxon>Desulfobulbia</taxon>
        <taxon>Desulfobulbales</taxon>
        <taxon>Desulfobulbaceae</taxon>
        <taxon>Candidatus Electrothrix</taxon>
    </lineage>
</organism>
<name>A0A3S3QSB1_9BACT</name>
<keyword evidence="3" id="KW-1185">Reference proteome</keyword>
<dbReference type="AlphaFoldDB" id="A0A3S3QSB1"/>
<gene>
    <name evidence="2" type="ORF">H206_00787</name>
</gene>
<dbReference type="Gene3D" id="3.40.50.300">
    <property type="entry name" value="P-loop containing nucleotide triphosphate hydrolases"/>
    <property type="match status" value="1"/>
</dbReference>
<dbReference type="EMBL" id="MTKO01000067">
    <property type="protein sequence ID" value="RWX46245.1"/>
    <property type="molecule type" value="Genomic_DNA"/>
</dbReference>
<dbReference type="Proteomes" id="UP000287853">
    <property type="component" value="Unassembled WGS sequence"/>
</dbReference>
<accession>A0A3S3QSB1</accession>
<dbReference type="Pfam" id="PF00931">
    <property type="entry name" value="NB-ARC"/>
    <property type="match status" value="1"/>
</dbReference>
<sequence length="503" mass="59922">MKTDIDFNPDLFINREDQKKIWKKLLEEESEDRLLEFTGIAGQGKTELLKYFYSETKKQEKCLAAYIDLEQAKFYRPEIYPIMQEIVQFFSGQEDAYAFLYKFNVQLQIYLEEFRGYQQKLWKDPDAADRKPLDRKEKELIQDFISGMSELLSEEGYKIILCFDSTERAYQTAIQRLEEQVLEPLISRKNLIVVFAGQQRWGWTNRKLRRQIRRHQLEPLSREASSELIVSLLKQKELNLEDEKYLLKKMWQLTLGHPFSSYKFLDSLSEGFTQSLTNQVIEKHYKRSIEELIDTVVKSRVLEKLELSHGYPPPEKILSYLAPLRRIEFSTFHFILSQFLPDPFKDKSFFFFEKLITEFQKQSYIFTPWILGAGFDVEPVIRNILLSDLRINHQEKFIEIQQALIDQYDRWIEQTGDASQIKNIVERLYHTALLMTEERVENITEKIAKKLKEYLNSYFTKEYIGNESLVRDQIGRLKNVLERDKELHRMIDAAKLLELIESV</sequence>
<proteinExistence type="predicted"/>
<protein>
    <recommendedName>
        <fullName evidence="1">NB-ARC domain-containing protein</fullName>
    </recommendedName>
</protein>
<dbReference type="SUPFAM" id="SSF52540">
    <property type="entry name" value="P-loop containing nucleoside triphosphate hydrolases"/>
    <property type="match status" value="1"/>
</dbReference>
<comment type="caution">
    <text evidence="2">The sequence shown here is derived from an EMBL/GenBank/DDBJ whole genome shotgun (WGS) entry which is preliminary data.</text>
</comment>
<evidence type="ECO:0000259" key="1">
    <source>
        <dbReference type="Pfam" id="PF00931"/>
    </source>
</evidence>
<evidence type="ECO:0000313" key="3">
    <source>
        <dbReference type="Proteomes" id="UP000287853"/>
    </source>
</evidence>
<dbReference type="InterPro" id="IPR027417">
    <property type="entry name" value="P-loop_NTPase"/>
</dbReference>